<comment type="caution">
    <text evidence="1">The sequence shown here is derived from an EMBL/GenBank/DDBJ whole genome shotgun (WGS) entry which is preliminary data.</text>
</comment>
<protein>
    <submittedName>
        <fullName evidence="1">Uncharacterized protein</fullName>
    </submittedName>
</protein>
<organism evidence="1">
    <name type="scientific">marine sediment metagenome</name>
    <dbReference type="NCBI Taxonomy" id="412755"/>
    <lineage>
        <taxon>unclassified sequences</taxon>
        <taxon>metagenomes</taxon>
        <taxon>ecological metagenomes</taxon>
    </lineage>
</organism>
<proteinExistence type="predicted"/>
<evidence type="ECO:0000313" key="1">
    <source>
        <dbReference type="EMBL" id="KKL75846.1"/>
    </source>
</evidence>
<accession>A0A0F9FBI9</accession>
<gene>
    <name evidence="1" type="ORF">LCGC14_2050780</name>
</gene>
<dbReference type="EMBL" id="LAZR01024234">
    <property type="protein sequence ID" value="KKL75846.1"/>
    <property type="molecule type" value="Genomic_DNA"/>
</dbReference>
<reference evidence="1" key="1">
    <citation type="journal article" date="2015" name="Nature">
        <title>Complex archaea that bridge the gap between prokaryotes and eukaryotes.</title>
        <authorList>
            <person name="Spang A."/>
            <person name="Saw J.H."/>
            <person name="Jorgensen S.L."/>
            <person name="Zaremba-Niedzwiedzka K."/>
            <person name="Martijn J."/>
            <person name="Lind A.E."/>
            <person name="van Eijk R."/>
            <person name="Schleper C."/>
            <person name="Guy L."/>
            <person name="Ettema T.J."/>
        </authorList>
    </citation>
    <scope>NUCLEOTIDE SEQUENCE</scope>
</reference>
<dbReference type="AlphaFoldDB" id="A0A0F9FBI9"/>
<sequence>MPRFKNWAEGEARVKAEIVSPQGAKLDYYMPHLTAMAGEAVVVLLSRISAGLPVRVVWNDTKERIEKEVQA</sequence>
<name>A0A0F9FBI9_9ZZZZ</name>